<evidence type="ECO:0000256" key="1">
    <source>
        <dbReference type="ARBA" id="ARBA00007401"/>
    </source>
</evidence>
<dbReference type="GO" id="GO:0005615">
    <property type="term" value="C:extracellular space"/>
    <property type="evidence" value="ECO:0007669"/>
    <property type="project" value="TreeGrafter"/>
</dbReference>
<name>A0A4W2BQG5_BOBOX</name>
<dbReference type="InterPro" id="IPR006103">
    <property type="entry name" value="Glyco_hydro_2_cat"/>
</dbReference>
<protein>
    <recommendedName>
        <fullName evidence="2">Glycoside hydrolase family 2 catalytic domain-containing protein</fullName>
    </recommendedName>
</protein>
<sequence length="71" mass="8242">PDCKDPPLMFSEEYQKGLPQQYHVVLDQKRKEYVVGELIWNFADFMTNQCKWHLDAWDVSLLIVSGGLLAS</sequence>
<reference evidence="3" key="2">
    <citation type="submission" date="2025-08" db="UniProtKB">
        <authorList>
            <consortium name="Ensembl"/>
        </authorList>
    </citation>
    <scope>IDENTIFICATION</scope>
</reference>
<dbReference type="GO" id="GO:0005102">
    <property type="term" value="F:signaling receptor binding"/>
    <property type="evidence" value="ECO:0007669"/>
    <property type="project" value="TreeGrafter"/>
</dbReference>
<dbReference type="GO" id="GO:0004566">
    <property type="term" value="F:beta-glucuronidase activity"/>
    <property type="evidence" value="ECO:0007669"/>
    <property type="project" value="TreeGrafter"/>
</dbReference>
<evidence type="ECO:0000313" key="3">
    <source>
        <dbReference type="Ensembl" id="ENSBIXP00000001362.1"/>
    </source>
</evidence>
<evidence type="ECO:0000259" key="2">
    <source>
        <dbReference type="Pfam" id="PF02836"/>
    </source>
</evidence>
<keyword evidence="4" id="KW-1185">Reference proteome</keyword>
<dbReference type="PANTHER" id="PTHR10066:SF67">
    <property type="entry name" value="BETA-GLUCURONIDASE"/>
    <property type="match status" value="1"/>
</dbReference>
<dbReference type="STRING" id="30522.A0A4W2BQG5"/>
<dbReference type="Pfam" id="PF02836">
    <property type="entry name" value="Glyco_hydro_2_C"/>
    <property type="match status" value="1"/>
</dbReference>
<evidence type="ECO:0000313" key="4">
    <source>
        <dbReference type="Proteomes" id="UP000314981"/>
    </source>
</evidence>
<organism evidence="3 4">
    <name type="scientific">Bos indicus x Bos taurus</name>
    <name type="common">Hybrid cattle</name>
    <dbReference type="NCBI Taxonomy" id="30522"/>
    <lineage>
        <taxon>Eukaryota</taxon>
        <taxon>Metazoa</taxon>
        <taxon>Chordata</taxon>
        <taxon>Craniata</taxon>
        <taxon>Vertebrata</taxon>
        <taxon>Euteleostomi</taxon>
        <taxon>Mammalia</taxon>
        <taxon>Eutheria</taxon>
        <taxon>Laurasiatheria</taxon>
        <taxon>Artiodactyla</taxon>
        <taxon>Ruminantia</taxon>
        <taxon>Pecora</taxon>
        <taxon>Bovidae</taxon>
        <taxon>Bovinae</taxon>
        <taxon>Bos</taxon>
    </lineage>
</organism>
<dbReference type="GO" id="GO:0030246">
    <property type="term" value="F:carbohydrate binding"/>
    <property type="evidence" value="ECO:0007669"/>
    <property type="project" value="TreeGrafter"/>
</dbReference>
<dbReference type="PANTHER" id="PTHR10066">
    <property type="entry name" value="BETA-GLUCURONIDASE"/>
    <property type="match status" value="1"/>
</dbReference>
<dbReference type="GO" id="GO:0005975">
    <property type="term" value="P:carbohydrate metabolic process"/>
    <property type="evidence" value="ECO:0007669"/>
    <property type="project" value="InterPro"/>
</dbReference>
<dbReference type="Proteomes" id="UP000314981">
    <property type="component" value="Chromosome 25"/>
</dbReference>
<dbReference type="AlphaFoldDB" id="A0A4W2BQG5"/>
<reference evidence="3" key="3">
    <citation type="submission" date="2025-09" db="UniProtKB">
        <authorList>
            <consortium name="Ensembl"/>
        </authorList>
    </citation>
    <scope>IDENTIFICATION</scope>
</reference>
<dbReference type="Gene3D" id="3.20.20.80">
    <property type="entry name" value="Glycosidases"/>
    <property type="match status" value="1"/>
</dbReference>
<dbReference type="GO" id="GO:0019391">
    <property type="term" value="P:glucuronoside catabolic process"/>
    <property type="evidence" value="ECO:0007669"/>
    <property type="project" value="TreeGrafter"/>
</dbReference>
<accession>A0A4W2BQG5</accession>
<feature type="domain" description="Glycoside hydrolase family 2 catalytic" evidence="2">
    <location>
        <begin position="4"/>
        <end position="51"/>
    </location>
</feature>
<dbReference type="Ensembl" id="ENSBIXT00000014206.1">
    <property type="protein sequence ID" value="ENSBIXP00000001362.1"/>
    <property type="gene ID" value="ENSBIXG00000028655.1"/>
</dbReference>
<comment type="similarity">
    <text evidence="1">Belongs to the glycosyl hydrolase 2 family.</text>
</comment>
<reference evidence="3 4" key="1">
    <citation type="submission" date="2018-11" db="EMBL/GenBank/DDBJ databases">
        <title>Haplotype-resolved cattle genomes.</title>
        <authorList>
            <person name="Low W.Y."/>
            <person name="Tearle R."/>
            <person name="Bickhart D.M."/>
            <person name="Rosen B.D."/>
            <person name="Koren S."/>
            <person name="Rhie A."/>
            <person name="Hiendleder S."/>
            <person name="Phillippy A.M."/>
            <person name="Smith T.P.L."/>
            <person name="Williams J.L."/>
        </authorList>
    </citation>
    <scope>NUCLEOTIDE SEQUENCE [LARGE SCALE GENOMIC DNA]</scope>
</reference>
<proteinExistence type="inferred from homology"/>